<protein>
    <recommendedName>
        <fullName evidence="2">Addiction module component</fullName>
    </recommendedName>
</protein>
<evidence type="ECO:0008006" key="2">
    <source>
        <dbReference type="Google" id="ProtNLM"/>
    </source>
</evidence>
<evidence type="ECO:0000313" key="1">
    <source>
        <dbReference type="EMBL" id="VFJ47046.1"/>
    </source>
</evidence>
<name>A0A450S578_9GAMM</name>
<reference evidence="1" key="1">
    <citation type="submission" date="2019-02" db="EMBL/GenBank/DDBJ databases">
        <authorList>
            <person name="Gruber-Vodicka R. H."/>
            <person name="Seah K. B. B."/>
        </authorList>
    </citation>
    <scope>NUCLEOTIDE SEQUENCE</scope>
    <source>
        <strain evidence="1">BECK_DK47</strain>
    </source>
</reference>
<organism evidence="1">
    <name type="scientific">Candidatus Kentrum sp. DK</name>
    <dbReference type="NCBI Taxonomy" id="2126562"/>
    <lineage>
        <taxon>Bacteria</taxon>
        <taxon>Pseudomonadati</taxon>
        <taxon>Pseudomonadota</taxon>
        <taxon>Gammaproteobacteria</taxon>
        <taxon>Candidatus Kentrum</taxon>
    </lineage>
</organism>
<dbReference type="EMBL" id="CAADEX010000015">
    <property type="protein sequence ID" value="VFJ47046.1"/>
    <property type="molecule type" value="Genomic_DNA"/>
</dbReference>
<sequence length="77" mass="8726">MQHAMRKEEVPHGISGLDVFGQFNVIPDIRDRIRDAQASEVISEEERKLLLARLANYRSNPGSATDWADLKQAVHVQ</sequence>
<dbReference type="AlphaFoldDB" id="A0A450S578"/>
<accession>A0A450S578</accession>
<gene>
    <name evidence="1" type="ORF">BECKDK2373B_GA0170837_101530</name>
</gene>
<proteinExistence type="predicted"/>